<proteinExistence type="predicted"/>
<feature type="compositionally biased region" description="Pro residues" evidence="1">
    <location>
        <begin position="287"/>
        <end position="317"/>
    </location>
</feature>
<name>A0A512N5H2_9HYPH</name>
<dbReference type="EMBL" id="BKAJ01000027">
    <property type="protein sequence ID" value="GEP54244.1"/>
    <property type="molecule type" value="Genomic_DNA"/>
</dbReference>
<gene>
    <name evidence="3" type="ORF">RSO01_14100</name>
</gene>
<keyword evidence="4" id="KW-1185">Reference proteome</keyword>
<feature type="region of interest" description="Disordered" evidence="1">
    <location>
        <begin position="281"/>
        <end position="334"/>
    </location>
</feature>
<feature type="region of interest" description="Disordered" evidence="1">
    <location>
        <begin position="229"/>
        <end position="258"/>
    </location>
</feature>
<feature type="compositionally biased region" description="Pro residues" evidence="1">
    <location>
        <begin position="235"/>
        <end position="246"/>
    </location>
</feature>
<evidence type="ECO:0000313" key="4">
    <source>
        <dbReference type="Proteomes" id="UP000321058"/>
    </source>
</evidence>
<dbReference type="AlphaFoldDB" id="A0A512N5H2"/>
<keyword evidence="2" id="KW-0812">Transmembrane</keyword>
<sequence>MAGQTTLIVTTRSGVRPLGVRGEPLHNAAPQLRRVVRRRLGDDAAGLLADPQAHEDGKAIDWYADWPGAVQPLSALTAERRAEVLAGVERTLAEIRRLGDTLAGAGPREDMGVVGLSLQLAARAPAQSFIFLVGERPVIVCWGYEKEAAASLLPATLPRPPEPLALNPVGRRPVLEAPAVTALPALRPASTTIPWLRTLLLALPLMLLLLGAAWLLRDLLPADPSLSLATREGPPASPPGEPPTDPIPTLKAAFSTEQSRERILKVELSLIEAELKKRIADCKPPEPPKPPPQVAVAPPPPPQAQPKPAPPPAPAPAPRQTNPNDNRLRLPAPTNDYSFMSGCWRTDPFRHEPMQGQPGISSYCFDANGNGQLEWRRGRTACRTRAQARFEGQTLRIRDGDSSCNDGSRWYADQLVCQRGADNVAQCSGRSQGQFGPVVWTVNLHKLN</sequence>
<evidence type="ECO:0000256" key="1">
    <source>
        <dbReference type="SAM" id="MobiDB-lite"/>
    </source>
</evidence>
<keyword evidence="2" id="KW-1133">Transmembrane helix</keyword>
<evidence type="ECO:0000256" key="2">
    <source>
        <dbReference type="SAM" id="Phobius"/>
    </source>
</evidence>
<dbReference type="Proteomes" id="UP000321058">
    <property type="component" value="Unassembled WGS sequence"/>
</dbReference>
<evidence type="ECO:0000313" key="3">
    <source>
        <dbReference type="EMBL" id="GEP54244.1"/>
    </source>
</evidence>
<organism evidence="3 4">
    <name type="scientific">Reyranella soli</name>
    <dbReference type="NCBI Taxonomy" id="1230389"/>
    <lineage>
        <taxon>Bacteria</taxon>
        <taxon>Pseudomonadati</taxon>
        <taxon>Pseudomonadota</taxon>
        <taxon>Alphaproteobacteria</taxon>
        <taxon>Hyphomicrobiales</taxon>
        <taxon>Reyranellaceae</taxon>
        <taxon>Reyranella</taxon>
    </lineage>
</organism>
<keyword evidence="2" id="KW-0472">Membrane</keyword>
<accession>A0A512N5H2</accession>
<feature type="transmembrane region" description="Helical" evidence="2">
    <location>
        <begin position="195"/>
        <end position="216"/>
    </location>
</feature>
<reference evidence="3 4" key="1">
    <citation type="submission" date="2019-07" db="EMBL/GenBank/DDBJ databases">
        <title>Whole genome shotgun sequence of Reyranella soli NBRC 108950.</title>
        <authorList>
            <person name="Hosoyama A."/>
            <person name="Uohara A."/>
            <person name="Ohji S."/>
            <person name="Ichikawa N."/>
        </authorList>
    </citation>
    <scope>NUCLEOTIDE SEQUENCE [LARGE SCALE GENOMIC DNA]</scope>
    <source>
        <strain evidence="3 4">NBRC 108950</strain>
    </source>
</reference>
<comment type="caution">
    <text evidence="3">The sequence shown here is derived from an EMBL/GenBank/DDBJ whole genome shotgun (WGS) entry which is preliminary data.</text>
</comment>
<protein>
    <submittedName>
        <fullName evidence="3">Uncharacterized protein</fullName>
    </submittedName>
</protein>
<dbReference type="OrthoDB" id="9783818at2"/>
<dbReference type="RefSeq" id="WP_147147612.1">
    <property type="nucleotide sequence ID" value="NZ_BKAJ01000027.1"/>
</dbReference>